<evidence type="ECO:0000256" key="1">
    <source>
        <dbReference type="SAM" id="MobiDB-lite"/>
    </source>
</evidence>
<feature type="region of interest" description="Disordered" evidence="1">
    <location>
        <begin position="211"/>
        <end position="548"/>
    </location>
</feature>
<reference evidence="2 3" key="1">
    <citation type="submission" date="2017-05" db="EMBL/GenBank/DDBJ databases">
        <authorList>
            <person name="Song R."/>
            <person name="Chenine A.L."/>
            <person name="Ruprecht R.M."/>
        </authorList>
    </citation>
    <scope>NUCLEOTIDE SEQUENCE [LARGE SCALE GENOMIC DNA]</scope>
    <source>
        <strain evidence="2 3">CECT 8663</strain>
    </source>
</reference>
<feature type="compositionally biased region" description="Acidic residues" evidence="1">
    <location>
        <begin position="220"/>
        <end position="229"/>
    </location>
</feature>
<accession>A0A238KCN0</accession>
<evidence type="ECO:0008006" key="4">
    <source>
        <dbReference type="Google" id="ProtNLM"/>
    </source>
</evidence>
<dbReference type="EMBL" id="FXYH01000006">
    <property type="protein sequence ID" value="SMX40287.1"/>
    <property type="molecule type" value="Genomic_DNA"/>
</dbReference>
<dbReference type="InterPro" id="IPR043129">
    <property type="entry name" value="ATPase_NBD"/>
</dbReference>
<sequence length="1001" mass="103148">MVTNFALSLSFDGIALLRRTGDVWAQIQEVPLDSGDLDAAILGLRNRAEGLDPSGAQVTLIIPNEQIRYLEIPDPGGNPAAQDLAVRAALDGATPYQVADLVYDFVCSKGSILIAAVAKETLAEAEGFAQQNGFEPVDHAAQAPSGQFDGAVFFGAASTWAGPVPARLAQAVVIVPADAAALEPLIVISEAEPEPELEPDPEPEIEVEAEPDIVVPEPPAETDDGDTAPEPDSAPADAVVEQPAKDLNTGGPQAELDLPPPATAPLAETKPIVEPDEAQEAKPPVPASEEPAPANDATGADASVAATSKKGDGADQGDKVNTADKDQAASDDAAPPVAFSTIRASREGQDVSASPKGSTKAPKTNAATQIKPRFTPVATPEARVKEAGVTVPSVDQGAAAQAKAKPKAEPAAPKVARPKAAGPVPSVKPATPPLPTTGADPAPAAPVAESALARLAALRARTEPVSGDGPPAGAPALKAEKGNRAVQVPVPPSVTPPAHPAEQVADARTPDLPSKPPPADTAKPESKSPLSRLAALRSKPDADPTATNEAVAAAAAASLTAQSERDRMTVFGARNQPKIGGKPRFLGLLLTAGLLLFMAGVAAWASVFLDDGLAGLFRSEPKEVAIASAPQIVPQAVAENPVRPALATDEPAAEVQLAALDTGLTTAPDNDAIAEAPKPRSIPREPRMLSPEEAAATYAATGIWQRAPVAPLGIETDGVDDVYVASIDPKVQESDAVALPDPNRFEQDPSVEAPGLPPAAGQVFDMDARGLVRATPEGAMSPDGIRVYAGLPPAVPPERTAASPTEQAPAPEINDALRTFRPKLRPDNLIEERERATLSGRSRAELATLRPLMRPKTAQEVAVDKEPEAIATAQAVGKSLTPVGRPRNMVAIVKRAEPAAPAQAVRTAAIAPRTVTPAAPSSRGVAQSATVRNAINLNKISLIGVYGTPAQRRALVRLPNGKYKKVKVGDQLDGGRVAAIGDAELRYTKSGRNVSLKMPRS</sequence>
<dbReference type="Proteomes" id="UP000220836">
    <property type="component" value="Unassembled WGS sequence"/>
</dbReference>
<dbReference type="SUPFAM" id="SSF53067">
    <property type="entry name" value="Actin-like ATPase domain"/>
    <property type="match status" value="1"/>
</dbReference>
<protein>
    <recommendedName>
        <fullName evidence="4">Type IV pilus biogenesis</fullName>
    </recommendedName>
</protein>
<feature type="compositionally biased region" description="Polar residues" evidence="1">
    <location>
        <begin position="351"/>
        <end position="368"/>
    </location>
</feature>
<dbReference type="RefSeq" id="WP_097804479.1">
    <property type="nucleotide sequence ID" value="NZ_FXYH01000006.1"/>
</dbReference>
<organism evidence="2 3">
    <name type="scientific">Pelagimonas varians</name>
    <dbReference type="NCBI Taxonomy" id="696760"/>
    <lineage>
        <taxon>Bacteria</taxon>
        <taxon>Pseudomonadati</taxon>
        <taxon>Pseudomonadota</taxon>
        <taxon>Alphaproteobacteria</taxon>
        <taxon>Rhodobacterales</taxon>
        <taxon>Roseobacteraceae</taxon>
        <taxon>Pelagimonas</taxon>
    </lineage>
</organism>
<feature type="compositionally biased region" description="Pro residues" evidence="1">
    <location>
        <begin position="489"/>
        <end position="499"/>
    </location>
</feature>
<dbReference type="AlphaFoldDB" id="A0A238KCN0"/>
<keyword evidence="3" id="KW-1185">Reference proteome</keyword>
<evidence type="ECO:0000313" key="2">
    <source>
        <dbReference type="EMBL" id="SMX40287.1"/>
    </source>
</evidence>
<dbReference type="OrthoDB" id="7870459at2"/>
<name>A0A238KCN0_9RHOB</name>
<feature type="compositionally biased region" description="Low complexity" evidence="1">
    <location>
        <begin position="398"/>
        <end position="423"/>
    </location>
</feature>
<feature type="compositionally biased region" description="Basic and acidic residues" evidence="1">
    <location>
        <begin position="309"/>
        <end position="328"/>
    </location>
</feature>
<evidence type="ECO:0000313" key="3">
    <source>
        <dbReference type="Proteomes" id="UP000220836"/>
    </source>
</evidence>
<gene>
    <name evidence="2" type="ORF">PEV8663_01968</name>
</gene>
<feature type="compositionally biased region" description="Low complexity" evidence="1">
    <location>
        <begin position="436"/>
        <end position="459"/>
    </location>
</feature>
<proteinExistence type="predicted"/>